<keyword evidence="2" id="KW-1185">Reference proteome</keyword>
<accession>A0ABV5LAG3</accession>
<dbReference type="Proteomes" id="UP001589753">
    <property type="component" value="Unassembled WGS sequence"/>
</dbReference>
<name>A0ABV5LAG3_9ACTN</name>
<reference evidence="1 2" key="1">
    <citation type="submission" date="2024-09" db="EMBL/GenBank/DDBJ databases">
        <authorList>
            <person name="Sun Q."/>
            <person name="Mori K."/>
        </authorList>
    </citation>
    <scope>NUCLEOTIDE SEQUENCE [LARGE SCALE GENOMIC DNA]</scope>
    <source>
        <strain evidence="1 2">JCM 9767</strain>
    </source>
</reference>
<evidence type="ECO:0000313" key="2">
    <source>
        <dbReference type="Proteomes" id="UP001589753"/>
    </source>
</evidence>
<organism evidence="1 2">
    <name type="scientific">Streptomyces heliomycini</name>
    <dbReference type="NCBI Taxonomy" id="284032"/>
    <lineage>
        <taxon>Bacteria</taxon>
        <taxon>Bacillati</taxon>
        <taxon>Actinomycetota</taxon>
        <taxon>Actinomycetes</taxon>
        <taxon>Kitasatosporales</taxon>
        <taxon>Streptomycetaceae</taxon>
        <taxon>Streptomyces</taxon>
    </lineage>
</organism>
<dbReference type="EMBL" id="JBHMDI010000035">
    <property type="protein sequence ID" value="MFB9348874.1"/>
    <property type="molecule type" value="Genomic_DNA"/>
</dbReference>
<protein>
    <submittedName>
        <fullName evidence="1">Uncharacterized protein</fullName>
    </submittedName>
</protein>
<proteinExistence type="predicted"/>
<evidence type="ECO:0000313" key="1">
    <source>
        <dbReference type="EMBL" id="MFB9348874.1"/>
    </source>
</evidence>
<gene>
    <name evidence="1" type="ORF">ACFFUA_15620</name>
</gene>
<comment type="caution">
    <text evidence="1">The sequence shown here is derived from an EMBL/GenBank/DDBJ whole genome shotgun (WGS) entry which is preliminary data.</text>
</comment>
<sequence length="58" mass="6355">MAETIAATLFLFVIYAEAAHLGGVALDLVKPVPPRYVPASIRRAEAECQRLRAMRKTA</sequence>
<dbReference type="RefSeq" id="WP_366482103.1">
    <property type="nucleotide sequence ID" value="NZ_JBHMDI010000035.1"/>
</dbReference>